<dbReference type="Proteomes" id="UP000735302">
    <property type="component" value="Unassembled WGS sequence"/>
</dbReference>
<sequence>MFVTCAEAGGYVLEFERLEEQIFVTRFIKSIGPGEYYIGANDEETEGTFVYYNSHKNVTNVQWAEGEPKSSAENEDCVQLTDSGLINVSCGRVAKVICMTQVVSPRK</sequence>
<gene>
    <name evidence="3" type="ORF">PoB_003319400</name>
</gene>
<dbReference type="InterPro" id="IPR018378">
    <property type="entry name" value="C-type_lectin_CS"/>
</dbReference>
<dbReference type="Pfam" id="PF00059">
    <property type="entry name" value="Lectin_C"/>
    <property type="match status" value="1"/>
</dbReference>
<dbReference type="InterPro" id="IPR016186">
    <property type="entry name" value="C-type_lectin-like/link_sf"/>
</dbReference>
<dbReference type="PROSITE" id="PS00615">
    <property type="entry name" value="C_TYPE_LECTIN_1"/>
    <property type="match status" value="1"/>
</dbReference>
<accession>A0AAV4AKE0</accession>
<proteinExistence type="predicted"/>
<dbReference type="AlphaFoldDB" id="A0AAV4AKE0"/>
<name>A0AAV4AKE0_9GAST</name>
<dbReference type="Gene3D" id="3.10.100.10">
    <property type="entry name" value="Mannose-Binding Protein A, subunit A"/>
    <property type="match status" value="1"/>
</dbReference>
<comment type="caution">
    <text evidence="3">The sequence shown here is derived from an EMBL/GenBank/DDBJ whole genome shotgun (WGS) entry which is preliminary data.</text>
</comment>
<dbReference type="PROSITE" id="PS50041">
    <property type="entry name" value="C_TYPE_LECTIN_2"/>
    <property type="match status" value="1"/>
</dbReference>
<evidence type="ECO:0000313" key="4">
    <source>
        <dbReference type="Proteomes" id="UP000735302"/>
    </source>
</evidence>
<feature type="domain" description="C-type lectin" evidence="2">
    <location>
        <begin position="5"/>
        <end position="99"/>
    </location>
</feature>
<dbReference type="InterPro" id="IPR001304">
    <property type="entry name" value="C-type_lectin-like"/>
</dbReference>
<keyword evidence="4" id="KW-1185">Reference proteome</keyword>
<evidence type="ECO:0000256" key="1">
    <source>
        <dbReference type="ARBA" id="ARBA00023157"/>
    </source>
</evidence>
<dbReference type="SUPFAM" id="SSF56436">
    <property type="entry name" value="C-type lectin-like"/>
    <property type="match status" value="1"/>
</dbReference>
<evidence type="ECO:0000259" key="2">
    <source>
        <dbReference type="PROSITE" id="PS50041"/>
    </source>
</evidence>
<dbReference type="EMBL" id="BLXT01003782">
    <property type="protein sequence ID" value="GFO06689.1"/>
    <property type="molecule type" value="Genomic_DNA"/>
</dbReference>
<dbReference type="InterPro" id="IPR016187">
    <property type="entry name" value="CTDL_fold"/>
</dbReference>
<evidence type="ECO:0000313" key="3">
    <source>
        <dbReference type="EMBL" id="GFO06689.1"/>
    </source>
</evidence>
<protein>
    <submittedName>
        <fullName evidence="3">Mannose-binding protein c</fullName>
    </submittedName>
</protein>
<keyword evidence="1" id="KW-1015">Disulfide bond</keyword>
<reference evidence="3 4" key="1">
    <citation type="journal article" date="2021" name="Elife">
        <title>Chloroplast acquisition without the gene transfer in kleptoplastic sea slugs, Plakobranchus ocellatus.</title>
        <authorList>
            <person name="Maeda T."/>
            <person name="Takahashi S."/>
            <person name="Yoshida T."/>
            <person name="Shimamura S."/>
            <person name="Takaki Y."/>
            <person name="Nagai Y."/>
            <person name="Toyoda A."/>
            <person name="Suzuki Y."/>
            <person name="Arimoto A."/>
            <person name="Ishii H."/>
            <person name="Satoh N."/>
            <person name="Nishiyama T."/>
            <person name="Hasebe M."/>
            <person name="Maruyama T."/>
            <person name="Minagawa J."/>
            <person name="Obokata J."/>
            <person name="Shigenobu S."/>
        </authorList>
    </citation>
    <scope>NUCLEOTIDE SEQUENCE [LARGE SCALE GENOMIC DNA]</scope>
</reference>
<organism evidence="3 4">
    <name type="scientific">Plakobranchus ocellatus</name>
    <dbReference type="NCBI Taxonomy" id="259542"/>
    <lineage>
        <taxon>Eukaryota</taxon>
        <taxon>Metazoa</taxon>
        <taxon>Spiralia</taxon>
        <taxon>Lophotrochozoa</taxon>
        <taxon>Mollusca</taxon>
        <taxon>Gastropoda</taxon>
        <taxon>Heterobranchia</taxon>
        <taxon>Euthyneura</taxon>
        <taxon>Panpulmonata</taxon>
        <taxon>Sacoglossa</taxon>
        <taxon>Placobranchoidea</taxon>
        <taxon>Plakobranchidae</taxon>
        <taxon>Plakobranchus</taxon>
    </lineage>
</organism>
<dbReference type="CDD" id="cd00037">
    <property type="entry name" value="CLECT"/>
    <property type="match status" value="1"/>
</dbReference>